<dbReference type="GO" id="GO:0015288">
    <property type="term" value="F:porin activity"/>
    <property type="evidence" value="ECO:0007669"/>
    <property type="project" value="TreeGrafter"/>
</dbReference>
<dbReference type="Gene3D" id="1.20.1600.10">
    <property type="entry name" value="Outer membrane efflux proteins (OEP)"/>
    <property type="match status" value="1"/>
</dbReference>
<dbReference type="EMBL" id="WFKJ01000037">
    <property type="protein sequence ID" value="KAB7889328.1"/>
    <property type="molecule type" value="Genomic_DNA"/>
</dbReference>
<evidence type="ECO:0000313" key="9">
    <source>
        <dbReference type="EMBL" id="KAB7889328.1"/>
    </source>
</evidence>
<evidence type="ECO:0000313" key="8">
    <source>
        <dbReference type="EMBL" id="KAB7886997.1"/>
    </source>
</evidence>
<evidence type="ECO:0000256" key="7">
    <source>
        <dbReference type="ARBA" id="ARBA00023237"/>
    </source>
</evidence>
<dbReference type="RefSeq" id="WP_152191157.1">
    <property type="nucleotide sequence ID" value="NZ_WFKI01000016.1"/>
</dbReference>
<keyword evidence="5" id="KW-0812">Transmembrane</keyword>
<evidence type="ECO:0000313" key="10">
    <source>
        <dbReference type="Proteomes" id="UP000461010"/>
    </source>
</evidence>
<dbReference type="SUPFAM" id="SSF56954">
    <property type="entry name" value="Outer membrane efflux proteins (OEP)"/>
    <property type="match status" value="1"/>
</dbReference>
<keyword evidence="10" id="KW-1185">Reference proteome</keyword>
<evidence type="ECO:0000256" key="6">
    <source>
        <dbReference type="ARBA" id="ARBA00023136"/>
    </source>
</evidence>
<dbReference type="Pfam" id="PF02321">
    <property type="entry name" value="OEP"/>
    <property type="match status" value="1"/>
</dbReference>
<evidence type="ECO:0000256" key="5">
    <source>
        <dbReference type="ARBA" id="ARBA00022692"/>
    </source>
</evidence>
<comment type="caution">
    <text evidence="8">The sequence shown here is derived from an EMBL/GenBank/DDBJ whole genome shotgun (WGS) entry which is preliminary data.</text>
</comment>
<dbReference type="GO" id="GO:0015562">
    <property type="term" value="F:efflux transmembrane transporter activity"/>
    <property type="evidence" value="ECO:0007669"/>
    <property type="project" value="InterPro"/>
</dbReference>
<keyword evidence="7" id="KW-0998">Cell outer membrane</keyword>
<dbReference type="InterPro" id="IPR051906">
    <property type="entry name" value="TolC-like"/>
</dbReference>
<keyword evidence="4" id="KW-1134">Transmembrane beta strand</keyword>
<proteinExistence type="inferred from homology"/>
<evidence type="ECO:0008006" key="12">
    <source>
        <dbReference type="Google" id="ProtNLM"/>
    </source>
</evidence>
<dbReference type="Proteomes" id="UP000461010">
    <property type="component" value="Unassembled WGS sequence"/>
</dbReference>
<keyword evidence="3" id="KW-0813">Transport</keyword>
<comment type="similarity">
    <text evidence="2">Belongs to the outer membrane factor (OMF) (TC 1.B.17) family.</text>
</comment>
<dbReference type="Proteomes" id="UP000472839">
    <property type="component" value="Unassembled WGS sequence"/>
</dbReference>
<organism evidence="8 11">
    <name type="scientific">Poseidonibacter ostreae</name>
    <dbReference type="NCBI Taxonomy" id="2654171"/>
    <lineage>
        <taxon>Bacteria</taxon>
        <taxon>Pseudomonadati</taxon>
        <taxon>Campylobacterota</taxon>
        <taxon>Epsilonproteobacteria</taxon>
        <taxon>Campylobacterales</taxon>
        <taxon>Arcobacteraceae</taxon>
        <taxon>Poseidonibacter</taxon>
    </lineage>
</organism>
<evidence type="ECO:0000256" key="3">
    <source>
        <dbReference type="ARBA" id="ARBA00022448"/>
    </source>
</evidence>
<gene>
    <name evidence="9" type="ORF">GBG18_11280</name>
    <name evidence="8" type="ORF">GBG19_11430</name>
</gene>
<protein>
    <recommendedName>
        <fullName evidence="12">TolC family protein</fullName>
    </recommendedName>
</protein>
<sequence>MNYKYYKVIILLILFFNIANAKDYNINLLLDLQSSKYLNEIKIQAKSLFSSSDKIVYNIKNCDMTCKKDISAYSNKIVLINNAKKYKKTNSLYLISYNFLLSKYEKDVFIRTSALAIFEYLKEKKTTNSIYLKNKEILTDIKKEKKKDAVNLKELNLKDIFFLASKNSLEIEQNNNSLLVNKLNINSAKSEYKPSISLFSNYSQIDADRAEYSSGLYSQGTLNAGLKISQVLYSNKIIQNINIRKTIFKSSKEETKALNDEIMYKLTIIYLNIIKAKKYNEIINIKRDFISQNLAFSKQRVSIGVQDRSDVYRWESELANANIELSQTIKSLNSLKIELANILQIENKIDFLEYGMNSQLFKLLEKDAIFYIKDKRVQNSFINELVHTHSRLKQLKELKTAKDYELKMNKDSRYLPTLAFEGSATKILSRDAEASDAVRYWDDDEYQAVINLNLPLYEGGAKDTKIQKNSIELINLKLKYNETKNLIIQNVEKNYESIKSSYEKINFAKISQNSSQKNFELIQDKYKNGKENIISLLDAQNSYIISKLNLNISIIDYLVDLSSIYFFSGKIDILVNKEKKEELENKIIDITKGSKND</sequence>
<dbReference type="PANTHER" id="PTHR30026">
    <property type="entry name" value="OUTER MEMBRANE PROTEIN TOLC"/>
    <property type="match status" value="1"/>
</dbReference>
<evidence type="ECO:0000313" key="11">
    <source>
        <dbReference type="Proteomes" id="UP000472839"/>
    </source>
</evidence>
<dbReference type="EMBL" id="WFKK01000036">
    <property type="protein sequence ID" value="KAB7886997.1"/>
    <property type="molecule type" value="Genomic_DNA"/>
</dbReference>
<evidence type="ECO:0000256" key="1">
    <source>
        <dbReference type="ARBA" id="ARBA00004442"/>
    </source>
</evidence>
<evidence type="ECO:0000256" key="4">
    <source>
        <dbReference type="ARBA" id="ARBA00022452"/>
    </source>
</evidence>
<dbReference type="GO" id="GO:1990281">
    <property type="term" value="C:efflux pump complex"/>
    <property type="evidence" value="ECO:0007669"/>
    <property type="project" value="TreeGrafter"/>
</dbReference>
<dbReference type="PANTHER" id="PTHR30026:SF20">
    <property type="entry name" value="OUTER MEMBRANE PROTEIN TOLC"/>
    <property type="match status" value="1"/>
</dbReference>
<dbReference type="GO" id="GO:0009279">
    <property type="term" value="C:cell outer membrane"/>
    <property type="evidence" value="ECO:0007669"/>
    <property type="project" value="UniProtKB-SubCell"/>
</dbReference>
<dbReference type="AlphaFoldDB" id="A0A6L4WQR9"/>
<comment type="subcellular location">
    <subcellularLocation>
        <location evidence="1">Cell outer membrane</location>
    </subcellularLocation>
</comment>
<evidence type="ECO:0000256" key="2">
    <source>
        <dbReference type="ARBA" id="ARBA00007613"/>
    </source>
</evidence>
<name>A0A6L4WQR9_9BACT</name>
<dbReference type="InterPro" id="IPR003423">
    <property type="entry name" value="OMP_efflux"/>
</dbReference>
<keyword evidence="6" id="KW-0472">Membrane</keyword>
<accession>A0A6L4WQR9</accession>
<reference evidence="10 11" key="1">
    <citation type="submission" date="2019-10" db="EMBL/GenBank/DDBJ databases">
        <title>Poseidonibacter ostreae sp. nov., isolated from the gut of the Ostrea denselamellosa.</title>
        <authorList>
            <person name="Choi A."/>
        </authorList>
    </citation>
    <scope>NUCLEOTIDE SEQUENCE [LARGE SCALE GENOMIC DNA]</scope>
    <source>
        <strain evidence="8 11">SJOD-M-33</strain>
        <strain evidence="9 10">SJOD-M-5</strain>
    </source>
</reference>